<organism evidence="2 3">
    <name type="scientific">Fistulina hepatica ATCC 64428</name>
    <dbReference type="NCBI Taxonomy" id="1128425"/>
    <lineage>
        <taxon>Eukaryota</taxon>
        <taxon>Fungi</taxon>
        <taxon>Dikarya</taxon>
        <taxon>Basidiomycota</taxon>
        <taxon>Agaricomycotina</taxon>
        <taxon>Agaricomycetes</taxon>
        <taxon>Agaricomycetidae</taxon>
        <taxon>Agaricales</taxon>
        <taxon>Fistulinaceae</taxon>
        <taxon>Fistulina</taxon>
    </lineage>
</organism>
<keyword evidence="3" id="KW-1185">Reference proteome</keyword>
<feature type="compositionally biased region" description="Polar residues" evidence="1">
    <location>
        <begin position="273"/>
        <end position="284"/>
    </location>
</feature>
<proteinExistence type="predicted"/>
<feature type="region of interest" description="Disordered" evidence="1">
    <location>
        <begin position="192"/>
        <end position="245"/>
    </location>
</feature>
<name>A0A0D7AN93_9AGAR</name>
<reference evidence="2 3" key="1">
    <citation type="journal article" date="2015" name="Fungal Genet. Biol.">
        <title>Evolution of novel wood decay mechanisms in Agaricales revealed by the genome sequences of Fistulina hepatica and Cylindrobasidium torrendii.</title>
        <authorList>
            <person name="Floudas D."/>
            <person name="Held B.W."/>
            <person name="Riley R."/>
            <person name="Nagy L.G."/>
            <person name="Koehler G."/>
            <person name="Ransdell A.S."/>
            <person name="Younus H."/>
            <person name="Chow J."/>
            <person name="Chiniquy J."/>
            <person name="Lipzen A."/>
            <person name="Tritt A."/>
            <person name="Sun H."/>
            <person name="Haridas S."/>
            <person name="LaButti K."/>
            <person name="Ohm R.A."/>
            <person name="Kues U."/>
            <person name="Blanchette R.A."/>
            <person name="Grigoriev I.V."/>
            <person name="Minto R.E."/>
            <person name="Hibbett D.S."/>
        </authorList>
    </citation>
    <scope>NUCLEOTIDE SEQUENCE [LARGE SCALE GENOMIC DNA]</scope>
    <source>
        <strain evidence="2 3">ATCC 64428</strain>
    </source>
</reference>
<dbReference type="Proteomes" id="UP000054144">
    <property type="component" value="Unassembled WGS sequence"/>
</dbReference>
<feature type="region of interest" description="Disordered" evidence="1">
    <location>
        <begin position="271"/>
        <end position="297"/>
    </location>
</feature>
<gene>
    <name evidence="2" type="ORF">FISHEDRAFT_69934</name>
</gene>
<evidence type="ECO:0000256" key="1">
    <source>
        <dbReference type="SAM" id="MobiDB-lite"/>
    </source>
</evidence>
<feature type="compositionally biased region" description="Polar residues" evidence="1">
    <location>
        <begin position="16"/>
        <end position="27"/>
    </location>
</feature>
<feature type="region of interest" description="Disordered" evidence="1">
    <location>
        <begin position="1"/>
        <end position="27"/>
    </location>
</feature>
<dbReference type="AlphaFoldDB" id="A0A0D7AN93"/>
<dbReference type="EMBL" id="KN881644">
    <property type="protein sequence ID" value="KIY52243.1"/>
    <property type="molecule type" value="Genomic_DNA"/>
</dbReference>
<protein>
    <submittedName>
        <fullName evidence="2">Uncharacterized protein</fullName>
    </submittedName>
</protein>
<feature type="compositionally biased region" description="Low complexity" evidence="1">
    <location>
        <begin position="285"/>
        <end position="297"/>
    </location>
</feature>
<evidence type="ECO:0000313" key="3">
    <source>
        <dbReference type="Proteomes" id="UP000054144"/>
    </source>
</evidence>
<sequence>MNQGDLQGPVLERTRSSYFTESRPTSPIRSPANLSLASYQAHLDDVVGSTTRTIAVLNVGEAVDTPGEMSRTEVPFVSTVHNADMAVLAESVGQGETSFSDAIYTTSIDSEVCTSYLGQTYHLPPPKPRLVPIELPGLMSPIAPLPSPVLGSSNADCRAFLNMNALRVALPRDSESTTLHASVSMPVVPSSKAVVSPRKRPIGLGLGRPRGQPEPTHGERVRVYSDTGPSRSPVTAVQAPTEERPSVLRPRHFSKHVLYEICEEERHPLRPQRTATTTRSENVVPSSSSKPPASAKILPASPKRVCSPIPHQVHSPASSRDCSPLQPCSPLIQHGYSPVSSRVCPPVPHHVCSPTQRTGSPVLGSSPKGNSPVLNCPSPAGSPQTPVFPVKRAVPRRASTMLF</sequence>
<accession>A0A0D7AN93</accession>
<feature type="region of interest" description="Disordered" evidence="1">
    <location>
        <begin position="352"/>
        <end position="388"/>
    </location>
</feature>
<evidence type="ECO:0000313" key="2">
    <source>
        <dbReference type="EMBL" id="KIY52243.1"/>
    </source>
</evidence>